<evidence type="ECO:0000313" key="5">
    <source>
        <dbReference type="Proteomes" id="UP000076809"/>
    </source>
</evidence>
<dbReference type="Proteomes" id="UP000281725">
    <property type="component" value="Unassembled WGS sequence"/>
</dbReference>
<reference evidence="4 8" key="4">
    <citation type="submission" date="2019-04" db="EMBL/GenBank/DDBJ databases">
        <title>Comparative genomics of Aeromonas veronii strains pathogenic to fish.</title>
        <authorList>
            <person name="Cascarano M.C."/>
            <person name="Smyrli M."/>
            <person name="Katharios P."/>
        </authorList>
    </citation>
    <scope>NUCLEOTIDE SEQUENCE [LARGE SCALE GENOMIC DNA]</scope>
    <source>
        <strain evidence="4 8">XU1</strain>
    </source>
</reference>
<reference evidence="1 5" key="1">
    <citation type="journal article" date="2016" name="J. Clin. Microbiol.">
        <title>Detection and Whole-Genome Sequencing of Carbapenemase-Producing Aeromonas hydrophila Isolates from Routine Perirectal Surveillance Culture.</title>
        <authorList>
            <person name="Hughes H.Y."/>
            <person name="Conlan S.P."/>
            <person name="Lau A.F."/>
            <person name="Dekker J.P."/>
            <person name="Michelin A.V."/>
            <person name="Youn J.H."/>
            <person name="Henderson D.K."/>
            <person name="Frank K.M."/>
            <person name="Segre J.A."/>
            <person name="Palmore T.N."/>
        </authorList>
    </citation>
    <scope>NUCLEOTIDE SEQUENCE [LARGE SCALE GENOMIC DNA]</scope>
    <source>
        <strain evidence="1 5">AVNIH1</strain>
    </source>
</reference>
<dbReference type="EMBL" id="SSUX01000026">
    <property type="protein sequence ID" value="THJ38642.1"/>
    <property type="molecule type" value="Genomic_DNA"/>
</dbReference>
<dbReference type="RefSeq" id="WP_005351415.1">
    <property type="nucleotide sequence ID" value="NZ_CAAKNM010000074.1"/>
</dbReference>
<sequence>MKRFGILLSSILLSGCAQWPPEGYGGMAEARPTRIPVNEDERRVWSRYDERQKELDLQLTELKQASLQGCMPAELKRLQSQRIDIERDMHGRLWSDVAWRQTVLAQSLQQVRLRLQQTTADGCRADWSGLPLRQWGQT</sequence>
<evidence type="ECO:0000313" key="8">
    <source>
        <dbReference type="Proteomes" id="UP000309618"/>
    </source>
</evidence>
<dbReference type="EMBL" id="CP033604">
    <property type="protein sequence ID" value="AYV37174.1"/>
    <property type="molecule type" value="Genomic_DNA"/>
</dbReference>
<dbReference type="Proteomes" id="UP000076809">
    <property type="component" value="Chromosome"/>
</dbReference>
<evidence type="ECO:0008006" key="9">
    <source>
        <dbReference type="Google" id="ProtNLM"/>
    </source>
</evidence>
<proteinExistence type="predicted"/>
<dbReference type="Proteomes" id="UP000309618">
    <property type="component" value="Unassembled WGS sequence"/>
</dbReference>
<organism evidence="3 7">
    <name type="scientific">Aeromonas veronii</name>
    <dbReference type="NCBI Taxonomy" id="654"/>
    <lineage>
        <taxon>Bacteria</taxon>
        <taxon>Pseudomonadati</taxon>
        <taxon>Pseudomonadota</taxon>
        <taxon>Gammaproteobacteria</taxon>
        <taxon>Aeromonadales</taxon>
        <taxon>Aeromonadaceae</taxon>
        <taxon>Aeromonas</taxon>
    </lineage>
</organism>
<evidence type="ECO:0000313" key="3">
    <source>
        <dbReference type="EMBL" id="RKJ91496.1"/>
    </source>
</evidence>
<dbReference type="Proteomes" id="UP000267614">
    <property type="component" value="Chromosome"/>
</dbReference>
<evidence type="ECO:0000313" key="4">
    <source>
        <dbReference type="EMBL" id="THJ38642.1"/>
    </source>
</evidence>
<dbReference type="EMBL" id="CP014774">
    <property type="protein sequence ID" value="ANB51302.1"/>
    <property type="molecule type" value="Genomic_DNA"/>
</dbReference>
<evidence type="ECO:0000313" key="7">
    <source>
        <dbReference type="Proteomes" id="UP000281725"/>
    </source>
</evidence>
<gene>
    <name evidence="3" type="ORF">D6R50_02445</name>
    <name evidence="4" type="ORF">E8Q35_21550</name>
    <name evidence="2" type="ORF">EFI48_10255</name>
    <name evidence="1" type="ORF">WM43_00720</name>
</gene>
<dbReference type="PROSITE" id="PS51257">
    <property type="entry name" value="PROKAR_LIPOPROTEIN"/>
    <property type="match status" value="1"/>
</dbReference>
<reference evidence="3 7" key="2">
    <citation type="submission" date="2018-09" db="EMBL/GenBank/DDBJ databases">
        <title>Genome sequencing of Aeromonas veronii MS-17-88.</title>
        <authorList>
            <person name="Tekedar H.C."/>
            <person name="Arick M.A."/>
            <person name="Hsu C.-Y."/>
            <person name="Thrash A."/>
            <person name="Karsi A."/>
            <person name="Lawrence M.L."/>
            <person name="Abdelhamed H."/>
        </authorList>
    </citation>
    <scope>NUCLEOTIDE SEQUENCE [LARGE SCALE GENOMIC DNA]</scope>
    <source>
        <strain evidence="3 7">MS 17-88</strain>
    </source>
</reference>
<dbReference type="KEGG" id="avo:AMS64_10490"/>
<accession>A0A142E3M9</accession>
<evidence type="ECO:0000313" key="6">
    <source>
        <dbReference type="Proteomes" id="UP000267614"/>
    </source>
</evidence>
<evidence type="ECO:0000313" key="1">
    <source>
        <dbReference type="EMBL" id="ANB51302.1"/>
    </source>
</evidence>
<protein>
    <recommendedName>
        <fullName evidence="9">Lipoprotein</fullName>
    </recommendedName>
</protein>
<name>A0A142E3M9_AERVE</name>
<dbReference type="AlphaFoldDB" id="A0A142E3M9"/>
<reference evidence="2 6" key="3">
    <citation type="submission" date="2018-11" db="EMBL/GenBank/DDBJ databases">
        <title>Complete genome sequence of multidrug-resistant Aeromonas veronii strain MS-18-37.</title>
        <authorList>
            <person name="Abdelhamed H."/>
            <person name="Lawrence M."/>
            <person name="Waldbieser G."/>
        </authorList>
    </citation>
    <scope>NUCLEOTIDE SEQUENCE [LARGE SCALE GENOMIC DNA]</scope>
    <source>
        <strain evidence="2 6">MS-18-37</strain>
    </source>
</reference>
<dbReference type="STRING" id="654.AMS64_10490"/>
<evidence type="ECO:0000313" key="2">
    <source>
        <dbReference type="EMBL" id="AYV37174.1"/>
    </source>
</evidence>
<dbReference type="EMBL" id="RAWX01000001">
    <property type="protein sequence ID" value="RKJ91496.1"/>
    <property type="molecule type" value="Genomic_DNA"/>
</dbReference>